<protein>
    <submittedName>
        <fullName evidence="1">DNA polymerase alpha accessory factor Mcl1</fullName>
    </submittedName>
</protein>
<comment type="caution">
    <text evidence="1">The sequence shown here is derived from an EMBL/GenBank/DDBJ whole genome shotgun (WGS) entry which is preliminary data.</text>
</comment>
<accession>A0ACC1HWV6</accession>
<sequence length="201" mass="21930">MLSETTEPSERFAHSEGYTAVKFSYDGIYFFTGGNDSLVRAFKTDKSERDQEAQTLEYHSDAVLAFDVGRNKLITCGQDAVSFSFRVPMHNDDHNQQISPEGTVARSTLTICDVSVSANGLLVAVAAHENTVSIVSLIDMTIVYKLEGHPGPVNSVDFSSDSRYLASAGCDGTIKIWDMQMDAPDCIQTLERFSPACPVGD</sequence>
<proteinExistence type="predicted"/>
<organism evidence="1 2">
    <name type="scientific">Spiromyces aspiralis</name>
    <dbReference type="NCBI Taxonomy" id="68401"/>
    <lineage>
        <taxon>Eukaryota</taxon>
        <taxon>Fungi</taxon>
        <taxon>Fungi incertae sedis</taxon>
        <taxon>Zoopagomycota</taxon>
        <taxon>Kickxellomycotina</taxon>
        <taxon>Kickxellomycetes</taxon>
        <taxon>Kickxellales</taxon>
        <taxon>Kickxellaceae</taxon>
        <taxon>Spiromyces</taxon>
    </lineage>
</organism>
<dbReference type="Proteomes" id="UP001145114">
    <property type="component" value="Unassembled WGS sequence"/>
</dbReference>
<evidence type="ECO:0000313" key="2">
    <source>
        <dbReference type="Proteomes" id="UP001145114"/>
    </source>
</evidence>
<dbReference type="EMBL" id="JAMZIH010001234">
    <property type="protein sequence ID" value="KAJ1678369.1"/>
    <property type="molecule type" value="Genomic_DNA"/>
</dbReference>
<evidence type="ECO:0000313" key="1">
    <source>
        <dbReference type="EMBL" id="KAJ1678369.1"/>
    </source>
</evidence>
<feature type="non-terminal residue" evidence="1">
    <location>
        <position position="201"/>
    </location>
</feature>
<reference evidence="1" key="1">
    <citation type="submission" date="2022-06" db="EMBL/GenBank/DDBJ databases">
        <title>Phylogenomic reconstructions and comparative analyses of Kickxellomycotina fungi.</title>
        <authorList>
            <person name="Reynolds N.K."/>
            <person name="Stajich J.E."/>
            <person name="Barry K."/>
            <person name="Grigoriev I.V."/>
            <person name="Crous P."/>
            <person name="Smith M.E."/>
        </authorList>
    </citation>
    <scope>NUCLEOTIDE SEQUENCE</scope>
    <source>
        <strain evidence="1">RSA 2271</strain>
    </source>
</reference>
<gene>
    <name evidence="1" type="primary">mcl1_1</name>
    <name evidence="1" type="ORF">EV182_004190</name>
</gene>
<keyword evidence="2" id="KW-1185">Reference proteome</keyword>
<name>A0ACC1HWV6_9FUNG</name>